<name>K8WV56_9GAMM</name>
<protein>
    <submittedName>
        <fullName evidence="1">Uncharacterized protein</fullName>
    </submittedName>
</protein>
<dbReference type="OrthoDB" id="6455379at2"/>
<evidence type="ECO:0000313" key="1">
    <source>
        <dbReference type="EMBL" id="EKT60080.1"/>
    </source>
</evidence>
<dbReference type="EMBL" id="AKKN01000005">
    <property type="protein sequence ID" value="EKT60080.1"/>
    <property type="molecule type" value="Genomic_DNA"/>
</dbReference>
<comment type="caution">
    <text evidence="1">The sequence shown here is derived from an EMBL/GenBank/DDBJ whole genome shotgun (WGS) entry which is preliminary data.</text>
</comment>
<proteinExistence type="predicted"/>
<reference evidence="1 2" key="1">
    <citation type="journal article" date="2012" name="BMC Genomics">
        <title>Comparative genomics of bacteria in the genus Providencia isolated from wild Drosophila melanogaster.</title>
        <authorList>
            <person name="Galac M.R."/>
            <person name="Lazzaro B.P."/>
        </authorList>
    </citation>
    <scope>NUCLEOTIDE SEQUENCE [LARGE SCALE GENOMIC DNA]</scope>
    <source>
        <strain evidence="1 2">DSM 19967</strain>
    </source>
</reference>
<organism evidence="1 2">
    <name type="scientific">Providencia sneebia DSM 19967</name>
    <dbReference type="NCBI Taxonomy" id="1141660"/>
    <lineage>
        <taxon>Bacteria</taxon>
        <taxon>Pseudomonadati</taxon>
        <taxon>Pseudomonadota</taxon>
        <taxon>Gammaproteobacteria</taxon>
        <taxon>Enterobacterales</taxon>
        <taxon>Morganellaceae</taxon>
        <taxon>Providencia</taxon>
    </lineage>
</organism>
<dbReference type="PATRIC" id="fig|1141660.3.peg.931"/>
<gene>
    <name evidence="1" type="ORF">OO7_04594</name>
</gene>
<evidence type="ECO:0000313" key="2">
    <source>
        <dbReference type="Proteomes" id="UP000010290"/>
    </source>
</evidence>
<keyword evidence="2" id="KW-1185">Reference proteome</keyword>
<dbReference type="AlphaFoldDB" id="K8WV56"/>
<accession>K8WV56</accession>
<dbReference type="HOGENOM" id="CLU_2385344_0_0_6"/>
<dbReference type="Proteomes" id="UP000010290">
    <property type="component" value="Chromosome"/>
</dbReference>
<sequence>MMIGPIESFLDYIEKNEKHVFQNCLDDAIYPIIPFYQLVYVLNVEDTIKELIDIDKQFNSKLIRVDGYLTAVMAEENYQKKEFTNSVIHILKMMRF</sequence>
<dbReference type="RefSeq" id="WP_008914787.1">
    <property type="nucleotide sequence ID" value="NZ_CM001773.1"/>
</dbReference>